<name>A0ABD3PKV2_9STRA</name>
<reference evidence="2 3" key="1">
    <citation type="submission" date="2024-10" db="EMBL/GenBank/DDBJ databases">
        <title>Updated reference genomes for cyclostephanoid diatoms.</title>
        <authorList>
            <person name="Roberts W.R."/>
            <person name="Alverson A.J."/>
        </authorList>
    </citation>
    <scope>NUCLEOTIDE SEQUENCE [LARGE SCALE GENOMIC DNA]</scope>
    <source>
        <strain evidence="2 3">AJA010-31</strain>
    </source>
</reference>
<dbReference type="Gene3D" id="3.40.630.30">
    <property type="match status" value="1"/>
</dbReference>
<comment type="caution">
    <text evidence="2">The sequence shown here is derived from an EMBL/GenBank/DDBJ whole genome shotgun (WGS) entry which is preliminary data.</text>
</comment>
<accession>A0ABD3PKV2</accession>
<proteinExistence type="predicted"/>
<sequence>MRATSAITSRIYSVVTALMTIQLHLQHWHAAEAIVIDSPSLIPQQTIASPQTHCSPTAISPSRKWSTNQFRVRKTKSDDIHAISTMLAMASTSTEPNHWKYRIQYLAVKSSLEKQLHNRWNAIEEAQRTMLRFQSEYSTAFASTNNKEKMEECPLDATTTCHVLWSNDNFRSKLKSAVASTSERNAWNDYNFDYTPVDVSIFNHAMMTVVTRDKHQQEIVVGFCEVAWLPRPSCWECMPCIVNLVTCPLYRKRGIASKLMDVAMRYVRTQWCDTDLCYCDREIGLYVHAENEEALYLYRRKGFSVKEEEEDGLLHMSMRL</sequence>
<evidence type="ECO:0000313" key="2">
    <source>
        <dbReference type="EMBL" id="KAL3788254.1"/>
    </source>
</evidence>
<dbReference type="InterPro" id="IPR000182">
    <property type="entry name" value="GNAT_dom"/>
</dbReference>
<dbReference type="Pfam" id="PF13508">
    <property type="entry name" value="Acetyltransf_7"/>
    <property type="match status" value="1"/>
</dbReference>
<dbReference type="AlphaFoldDB" id="A0ABD3PKV2"/>
<feature type="domain" description="N-acetyltransferase" evidence="1">
    <location>
        <begin position="220"/>
        <end position="320"/>
    </location>
</feature>
<dbReference type="CDD" id="cd04301">
    <property type="entry name" value="NAT_SF"/>
    <property type="match status" value="1"/>
</dbReference>
<organism evidence="2 3">
    <name type="scientific">Cyclotella atomus</name>
    <dbReference type="NCBI Taxonomy" id="382360"/>
    <lineage>
        <taxon>Eukaryota</taxon>
        <taxon>Sar</taxon>
        <taxon>Stramenopiles</taxon>
        <taxon>Ochrophyta</taxon>
        <taxon>Bacillariophyta</taxon>
        <taxon>Coscinodiscophyceae</taxon>
        <taxon>Thalassiosirophycidae</taxon>
        <taxon>Stephanodiscales</taxon>
        <taxon>Stephanodiscaceae</taxon>
        <taxon>Cyclotella</taxon>
    </lineage>
</organism>
<dbReference type="InterPro" id="IPR016181">
    <property type="entry name" value="Acyl_CoA_acyltransferase"/>
</dbReference>
<protein>
    <recommendedName>
        <fullName evidence="1">N-acetyltransferase domain-containing protein</fullName>
    </recommendedName>
</protein>
<dbReference type="Proteomes" id="UP001530400">
    <property type="component" value="Unassembled WGS sequence"/>
</dbReference>
<keyword evidence="3" id="KW-1185">Reference proteome</keyword>
<dbReference type="EMBL" id="JALLPJ020000573">
    <property type="protein sequence ID" value="KAL3788254.1"/>
    <property type="molecule type" value="Genomic_DNA"/>
</dbReference>
<evidence type="ECO:0000313" key="3">
    <source>
        <dbReference type="Proteomes" id="UP001530400"/>
    </source>
</evidence>
<evidence type="ECO:0000259" key="1">
    <source>
        <dbReference type="PROSITE" id="PS51186"/>
    </source>
</evidence>
<dbReference type="SUPFAM" id="SSF55729">
    <property type="entry name" value="Acyl-CoA N-acyltransferases (Nat)"/>
    <property type="match status" value="1"/>
</dbReference>
<gene>
    <name evidence="2" type="ORF">ACHAWO_003292</name>
</gene>
<dbReference type="PROSITE" id="PS51186">
    <property type="entry name" value="GNAT"/>
    <property type="match status" value="1"/>
</dbReference>